<keyword evidence="2" id="KW-0723">Serine/threonine-protein kinase</keyword>
<dbReference type="SUPFAM" id="SSF56112">
    <property type="entry name" value="Protein kinase-like (PK-like)"/>
    <property type="match status" value="1"/>
</dbReference>
<feature type="compositionally biased region" description="Basic and acidic residues" evidence="9">
    <location>
        <begin position="773"/>
        <end position="786"/>
    </location>
</feature>
<dbReference type="InterPro" id="IPR008271">
    <property type="entry name" value="Ser/Thr_kinase_AS"/>
</dbReference>
<dbReference type="FunFam" id="3.30.200.20:FF:000918">
    <property type="entry name" value="Myosin Light Chain Kinase related"/>
    <property type="match status" value="1"/>
</dbReference>
<feature type="compositionally biased region" description="Low complexity" evidence="9">
    <location>
        <begin position="1106"/>
        <end position="1121"/>
    </location>
</feature>
<feature type="compositionally biased region" description="Basic and acidic residues" evidence="9">
    <location>
        <begin position="472"/>
        <end position="483"/>
    </location>
</feature>
<evidence type="ECO:0000256" key="8">
    <source>
        <dbReference type="PROSITE-ProRule" id="PRU10141"/>
    </source>
</evidence>
<feature type="binding site" evidence="8">
    <location>
        <position position="72"/>
    </location>
    <ligand>
        <name>ATP</name>
        <dbReference type="ChEBI" id="CHEBI:30616"/>
    </ligand>
</feature>
<feature type="compositionally biased region" description="Pro residues" evidence="9">
    <location>
        <begin position="811"/>
        <end position="820"/>
    </location>
</feature>
<evidence type="ECO:0000256" key="5">
    <source>
        <dbReference type="ARBA" id="ARBA00022777"/>
    </source>
</evidence>
<evidence type="ECO:0000313" key="12">
    <source>
        <dbReference type="WBParaSite" id="HCON_00185700-00001"/>
    </source>
</evidence>
<feature type="region of interest" description="Disordered" evidence="9">
    <location>
        <begin position="878"/>
        <end position="1035"/>
    </location>
</feature>
<evidence type="ECO:0000256" key="9">
    <source>
        <dbReference type="SAM" id="MobiDB-lite"/>
    </source>
</evidence>
<keyword evidence="4 8" id="KW-0547">Nucleotide-binding</keyword>
<dbReference type="GO" id="GO:0005524">
    <property type="term" value="F:ATP binding"/>
    <property type="evidence" value="ECO:0007669"/>
    <property type="project" value="UniProtKB-UniRule"/>
</dbReference>
<dbReference type="OMA" id="YECFVWQ"/>
<protein>
    <submittedName>
        <fullName evidence="12">Protein kinase domain-containing protein</fullName>
    </submittedName>
</protein>
<dbReference type="SMART" id="SM00220">
    <property type="entry name" value="S_TKc"/>
    <property type="match status" value="1"/>
</dbReference>
<evidence type="ECO:0000313" key="11">
    <source>
        <dbReference type="Proteomes" id="UP000025227"/>
    </source>
</evidence>
<keyword evidence="7" id="KW-0460">Magnesium</keyword>
<keyword evidence="11" id="KW-1185">Reference proteome</keyword>
<dbReference type="GO" id="GO:0035556">
    <property type="term" value="P:intracellular signal transduction"/>
    <property type="evidence" value="ECO:0007669"/>
    <property type="project" value="TreeGrafter"/>
</dbReference>
<feature type="region of interest" description="Disordered" evidence="9">
    <location>
        <begin position="402"/>
        <end position="864"/>
    </location>
</feature>
<dbReference type="GO" id="GO:0004674">
    <property type="term" value="F:protein serine/threonine kinase activity"/>
    <property type="evidence" value="ECO:0007669"/>
    <property type="project" value="UniProtKB-KW"/>
</dbReference>
<feature type="compositionally biased region" description="Low complexity" evidence="9">
    <location>
        <begin position="1142"/>
        <end position="1152"/>
    </location>
</feature>
<organism evidence="11 12">
    <name type="scientific">Haemonchus contortus</name>
    <name type="common">Barber pole worm</name>
    <dbReference type="NCBI Taxonomy" id="6289"/>
    <lineage>
        <taxon>Eukaryota</taxon>
        <taxon>Metazoa</taxon>
        <taxon>Ecdysozoa</taxon>
        <taxon>Nematoda</taxon>
        <taxon>Chromadorea</taxon>
        <taxon>Rhabditida</taxon>
        <taxon>Rhabditina</taxon>
        <taxon>Rhabditomorpha</taxon>
        <taxon>Strongyloidea</taxon>
        <taxon>Trichostrongylidae</taxon>
        <taxon>Haemonchus</taxon>
    </lineage>
</organism>
<keyword evidence="6 8" id="KW-0067">ATP-binding</keyword>
<dbReference type="PANTHER" id="PTHR24342">
    <property type="entry name" value="SERINE/THREONINE-PROTEIN KINASE 17"/>
    <property type="match status" value="1"/>
</dbReference>
<reference evidence="12" key="1">
    <citation type="submission" date="2020-12" db="UniProtKB">
        <authorList>
            <consortium name="WormBaseParasite"/>
        </authorList>
    </citation>
    <scope>IDENTIFICATION</scope>
    <source>
        <strain evidence="12">MHco3</strain>
    </source>
</reference>
<dbReference type="PROSITE" id="PS00107">
    <property type="entry name" value="PROTEIN_KINASE_ATP"/>
    <property type="match status" value="1"/>
</dbReference>
<feature type="compositionally biased region" description="Basic and acidic residues" evidence="9">
    <location>
        <begin position="575"/>
        <end position="595"/>
    </location>
</feature>
<feature type="compositionally biased region" description="Basic and acidic residues" evidence="9">
    <location>
        <begin position="884"/>
        <end position="896"/>
    </location>
</feature>
<dbReference type="InterPro" id="IPR000719">
    <property type="entry name" value="Prot_kinase_dom"/>
</dbReference>
<feature type="compositionally biased region" description="Basic and acidic residues" evidence="9">
    <location>
        <begin position="1183"/>
        <end position="1192"/>
    </location>
</feature>
<feature type="compositionally biased region" description="Basic and acidic residues" evidence="9">
    <location>
        <begin position="983"/>
        <end position="998"/>
    </location>
</feature>
<dbReference type="WBParaSite" id="HCON_00185700-00001">
    <property type="protein sequence ID" value="HCON_00185700-00001"/>
    <property type="gene ID" value="HCON_00185700"/>
</dbReference>
<dbReference type="GO" id="GO:0043065">
    <property type="term" value="P:positive regulation of apoptotic process"/>
    <property type="evidence" value="ECO:0007669"/>
    <property type="project" value="TreeGrafter"/>
</dbReference>
<keyword evidence="5" id="KW-0418">Kinase</keyword>
<sequence>VHMGTEGKIKVDEHYPSEIDEPPLYHIKKIESIRSNVKFEQCYESSELIGDGKFGRVYAVREKASGNEFAAKVIRIKQQADRQEVEREVSILTQLRHPRIAQIYDAFYTPNNEVVLIMEIVRGGELFDRVADESYVLTEMAVVMIICQLCEAIDYIHEMNILHLDIKPENIMCVSQTGNRIKLIDFGLARYYDGTQELRYMAGTPEFAAPEVIKYEQLDYHTDMWSVGVITYILLSGYSPFLGENICETYCNVEKGVWDFTEEFDLVSPEAKDFISRLIVYKKEKRMLPKECLAHPWIARHRAKVSCDAILEKPAEGPVMDNKQIMRYNAQRKLRRVIIYVRFLMEMNRLRSMVKNRMSDNAKKYFEPLLKVADDKETSQPASTAGTSKILSTLAQVKAKSAEKSDVVEEVSTSEGTSNNRKETTSTKKKQTSKPTDSSTASVSDQKLAVTPVPGLMKSASEVKLSKRLKSEKKVSKEDKDIPKTTLKKSSSAETPKESLAATSSAKELDTTTTIPSTGSIRSRSKTPEKKQLDGKASPLPQVIVTAESPAPIRKSEPEIVPETKSTAAIRKRSKTPEKRSTKEPTEAKEAEPMSKVKSSVKKLAAVDVPESLPTKATTAGKSVPEKEEVERKSLYEKNLTPTDMNAAKPPRPASPVDSAEKTSLKKRKSASPGRQKILGTASSLDETLIAPKSKEDTSRASSSDRVTASQSPVKSGELEISSLKLRKSSAPEAIITPPPKKTVLGAPQNAPNDVDKTTPIRIQRFGSSESGDSTKENRNMEEKKPTRQGAMRKKEKPADDLGVISQLPPSTSPANPPAQQPMSSISTLLRKRQSINEVKPEPQKENGVTPRPGSVQDRLQKLRGRVTSPIVTLGVVATTPSSIEKKESSNSEEPRKRGKLLPITTESKTVTTTTTSTSTKSRKANVEKKVQHVSEGKSVEEVERTSTEQDKITMRKAETLEKPGTTTSVKKNVVKQDSLRSTAEKERVEEQNKDAAKTLRTARSALSKTTEKVTVEESSKVDGKPNKLSMAGTTDVTRKVVEKSEVKADPLGKPVKETQLTASEKVKTALDVEKNAKKGSVEKLTTTKVTVKTSDPSADVKDTVKTASKTGMKSSSSKTSDPPSEAEEKAKSVKQDVSGVKSTATKTSDTSSELKDKIKNGTKLVVDKQPEVARSSSAKATLGREPRKDTSKSPSRSPSKRVEGEAKATSVTKVTVVNSSKAEDGTMKPKKKRATIIDGPAVEFVPKEDFSFDALKEKLVRRVSYGHQEDKPKKEIISIPTISSVRDRLRKFEGKT</sequence>
<evidence type="ECO:0000256" key="2">
    <source>
        <dbReference type="ARBA" id="ARBA00022527"/>
    </source>
</evidence>
<evidence type="ECO:0000256" key="3">
    <source>
        <dbReference type="ARBA" id="ARBA00022679"/>
    </source>
</evidence>
<dbReference type="PROSITE" id="PS50011">
    <property type="entry name" value="PROTEIN_KINASE_DOM"/>
    <property type="match status" value="1"/>
</dbReference>
<evidence type="ECO:0000256" key="6">
    <source>
        <dbReference type="ARBA" id="ARBA00022840"/>
    </source>
</evidence>
<feature type="region of interest" description="Disordered" evidence="9">
    <location>
        <begin position="1091"/>
        <end position="1213"/>
    </location>
</feature>
<dbReference type="FunFam" id="1.10.510.10:FF:000571">
    <property type="entry name" value="Maternal embryonic leucine zipper kinase"/>
    <property type="match status" value="1"/>
</dbReference>
<dbReference type="OrthoDB" id="10260894at2759"/>
<accession>A0A7I4Z5J0</accession>
<feature type="compositionally biased region" description="Basic and acidic residues" evidence="9">
    <location>
        <begin position="624"/>
        <end position="636"/>
    </location>
</feature>
<feature type="compositionally biased region" description="Basic and acidic residues" evidence="9">
    <location>
        <begin position="1153"/>
        <end position="1172"/>
    </location>
</feature>
<proteinExistence type="predicted"/>
<dbReference type="PANTHER" id="PTHR24342:SF20">
    <property type="entry name" value="MYOSIN LIGHT CHAIN KINASE, SMOOTH MUSCLE"/>
    <property type="match status" value="1"/>
</dbReference>
<feature type="compositionally biased region" description="Basic and acidic residues" evidence="9">
    <location>
        <begin position="1010"/>
        <end position="1026"/>
    </location>
</feature>
<dbReference type="PROSITE" id="PS00108">
    <property type="entry name" value="PROTEIN_KINASE_ST"/>
    <property type="match status" value="1"/>
</dbReference>
<feature type="domain" description="Protein kinase" evidence="10">
    <location>
        <begin position="43"/>
        <end position="298"/>
    </location>
</feature>
<evidence type="ECO:0000256" key="4">
    <source>
        <dbReference type="ARBA" id="ARBA00022741"/>
    </source>
</evidence>
<dbReference type="Proteomes" id="UP000025227">
    <property type="component" value="Unplaced"/>
</dbReference>
<evidence type="ECO:0000256" key="1">
    <source>
        <dbReference type="ARBA" id="ARBA00001946"/>
    </source>
</evidence>
<dbReference type="Gene3D" id="3.30.200.20">
    <property type="entry name" value="Phosphorylase Kinase, domain 1"/>
    <property type="match status" value="1"/>
</dbReference>
<keyword evidence="3" id="KW-0808">Transferase</keyword>
<name>A0A7I4Z5J0_HAECO</name>
<dbReference type="InterPro" id="IPR017441">
    <property type="entry name" value="Protein_kinase_ATP_BS"/>
</dbReference>
<evidence type="ECO:0000259" key="10">
    <source>
        <dbReference type="PROSITE" id="PS50011"/>
    </source>
</evidence>
<feature type="compositionally biased region" description="Basic and acidic residues" evidence="9">
    <location>
        <begin position="925"/>
        <end position="962"/>
    </location>
</feature>
<feature type="compositionally biased region" description="Polar residues" evidence="9">
    <location>
        <begin position="501"/>
        <end position="522"/>
    </location>
</feature>
<dbReference type="Gene3D" id="1.10.510.10">
    <property type="entry name" value="Transferase(Phosphotransferase) domain 1"/>
    <property type="match status" value="1"/>
</dbReference>
<comment type="cofactor">
    <cofactor evidence="1">
        <name>Mg(2+)</name>
        <dbReference type="ChEBI" id="CHEBI:18420"/>
    </cofactor>
</comment>
<dbReference type="Pfam" id="PF00069">
    <property type="entry name" value="Pkinase"/>
    <property type="match status" value="1"/>
</dbReference>
<evidence type="ECO:0000256" key="7">
    <source>
        <dbReference type="ARBA" id="ARBA00022842"/>
    </source>
</evidence>
<dbReference type="InterPro" id="IPR011009">
    <property type="entry name" value="Kinase-like_dom_sf"/>
</dbReference>
<feature type="compositionally biased region" description="Low complexity" evidence="9">
    <location>
        <begin position="905"/>
        <end position="920"/>
    </location>
</feature>
<feature type="compositionally biased region" description="Polar residues" evidence="9">
    <location>
        <begin position="700"/>
        <end position="714"/>
    </location>
</feature>
<dbReference type="GO" id="GO:0005634">
    <property type="term" value="C:nucleus"/>
    <property type="evidence" value="ECO:0007669"/>
    <property type="project" value="TreeGrafter"/>
</dbReference>